<evidence type="ECO:0000256" key="3">
    <source>
        <dbReference type="SAM" id="SignalP"/>
    </source>
</evidence>
<dbReference type="AlphaFoldDB" id="A0AAV2GFT7"/>
<keyword evidence="1 3" id="KW-0732">Signal</keyword>
<evidence type="ECO:0000256" key="1">
    <source>
        <dbReference type="ARBA" id="ARBA00022729"/>
    </source>
</evidence>
<dbReference type="InterPro" id="IPR002902">
    <property type="entry name" value="GNK2"/>
</dbReference>
<accession>A0AAV2GFT7</accession>
<dbReference type="InterPro" id="IPR038408">
    <property type="entry name" value="GNK2_sf"/>
</dbReference>
<dbReference type="Proteomes" id="UP001497516">
    <property type="component" value="Chromosome 8"/>
</dbReference>
<gene>
    <name evidence="5" type="ORF">LTRI10_LOCUS48580</name>
</gene>
<organism evidence="5 6">
    <name type="scientific">Linum trigynum</name>
    <dbReference type="NCBI Taxonomy" id="586398"/>
    <lineage>
        <taxon>Eukaryota</taxon>
        <taxon>Viridiplantae</taxon>
        <taxon>Streptophyta</taxon>
        <taxon>Embryophyta</taxon>
        <taxon>Tracheophyta</taxon>
        <taxon>Spermatophyta</taxon>
        <taxon>Magnoliopsida</taxon>
        <taxon>eudicotyledons</taxon>
        <taxon>Gunneridae</taxon>
        <taxon>Pentapetalae</taxon>
        <taxon>rosids</taxon>
        <taxon>fabids</taxon>
        <taxon>Malpighiales</taxon>
        <taxon>Linaceae</taxon>
        <taxon>Linum</taxon>
    </lineage>
</organism>
<keyword evidence="6" id="KW-1185">Reference proteome</keyword>
<reference evidence="5 6" key="1">
    <citation type="submission" date="2024-04" db="EMBL/GenBank/DDBJ databases">
        <authorList>
            <person name="Fracassetti M."/>
        </authorList>
    </citation>
    <scope>NUCLEOTIDE SEQUENCE [LARGE SCALE GENOMIC DNA]</scope>
</reference>
<feature type="signal peptide" evidence="3">
    <location>
        <begin position="1"/>
        <end position="23"/>
    </location>
</feature>
<keyword evidence="2" id="KW-0677">Repeat</keyword>
<evidence type="ECO:0000259" key="4">
    <source>
        <dbReference type="PROSITE" id="PS51473"/>
    </source>
</evidence>
<dbReference type="Gene3D" id="3.30.430.20">
    <property type="entry name" value="Gnk2 domain, C-X8-C-X2-C motif"/>
    <property type="match status" value="1"/>
</dbReference>
<evidence type="ECO:0000313" key="6">
    <source>
        <dbReference type="Proteomes" id="UP001497516"/>
    </source>
</evidence>
<feature type="domain" description="Gnk2-homologous" evidence="4">
    <location>
        <begin position="38"/>
        <end position="144"/>
    </location>
</feature>
<dbReference type="Pfam" id="PF01657">
    <property type="entry name" value="Stress-antifung"/>
    <property type="match status" value="1"/>
</dbReference>
<feature type="chain" id="PRO_5043685194" description="Gnk2-homologous domain-containing protein" evidence="3">
    <location>
        <begin position="24"/>
        <end position="148"/>
    </location>
</feature>
<sequence>MASIAFLVTTVITILFTATAVSSFYGSSPVCISSGEDESLYSCACSEEKFPDDDDTTWQDGQEAVLTFLDGNLLEDGYSDVCINATYYGTRFFLYGGCNDDHDLDTCKTCLQEARSVVSSYCPNATGAQAASRRCCVRYEKYKLCCEP</sequence>
<dbReference type="PROSITE" id="PS51473">
    <property type="entry name" value="GNK2"/>
    <property type="match status" value="1"/>
</dbReference>
<name>A0AAV2GFT7_9ROSI</name>
<dbReference type="EMBL" id="OZ034821">
    <property type="protein sequence ID" value="CAL1409044.1"/>
    <property type="molecule type" value="Genomic_DNA"/>
</dbReference>
<evidence type="ECO:0000313" key="5">
    <source>
        <dbReference type="EMBL" id="CAL1409044.1"/>
    </source>
</evidence>
<evidence type="ECO:0000256" key="2">
    <source>
        <dbReference type="ARBA" id="ARBA00022737"/>
    </source>
</evidence>
<proteinExistence type="predicted"/>
<protein>
    <recommendedName>
        <fullName evidence="4">Gnk2-homologous domain-containing protein</fullName>
    </recommendedName>
</protein>